<dbReference type="Gene3D" id="1.25.40.20">
    <property type="entry name" value="Ankyrin repeat-containing domain"/>
    <property type="match status" value="1"/>
</dbReference>
<comment type="caution">
    <text evidence="1">The sequence shown here is derived from an EMBL/GenBank/DDBJ whole genome shotgun (WGS) entry which is preliminary data.</text>
</comment>
<sequence length="520" mass="57820">MSAQAPPPEQPFPPGLSLLERLPDELKLKITHHLPSQFYVGDRMETRYDLGRPFLSAVDVDPVLQHHLEAAREKAISLGLHDEMLSLASTSVRLCNVFFGEYVKTYSLQTALYRSIEKGYVNLIHRAVQYGADINRAGDKYPYDVTALRIASRSENIPAILYLLRCGVEKADELIMDLLSDKQHYLLDLGFFSDGNEMGNYCRCEFFHVLMAALFGGNISQEAKPRLPLGVQGALVPSSRHLWFILRTYMLIHWGCDCWDADCPMHLVSLLRRHGARWMPCEAYEPARQPADDEHDAPQITWHRLHMMFAPLARGVADLGRFQPSRPPSAEFFFVNDPILSKPTIAGAMSRTLLGSPAYRRDHCVSLVTAILDAGVPAEEGDLTHAMRLAEDPTTKTLSVEIVRAILTTSAAGPQPGAMDTAMRLACMETSAEAAFEFVSLLLTHGEADPREPELQDEIQGAAEKWWVQAGWRNEDAFRRILALLDGHGLDAGVSGEICAVLGLIRGPGGEEECVEMVEM</sequence>
<name>A0ABR3W2R4_9PEZI</name>
<keyword evidence="2" id="KW-1185">Reference proteome</keyword>
<dbReference type="InterPro" id="IPR036770">
    <property type="entry name" value="Ankyrin_rpt-contain_sf"/>
</dbReference>
<reference evidence="1 2" key="1">
    <citation type="journal article" date="2024" name="IMA Fungus">
        <title>IMA Genome - F19 : A genome assembly and annotation guide to empower mycologists, including annotated draft genome sequences of Ceratocystis pirilliformis, Diaporthe australafricana, Fusarium ophioides, Paecilomyces lecythidis, and Sporothrix stenoceras.</title>
        <authorList>
            <person name="Aylward J."/>
            <person name="Wilson A.M."/>
            <person name="Visagie C.M."/>
            <person name="Spraker J."/>
            <person name="Barnes I."/>
            <person name="Buitendag C."/>
            <person name="Ceriani C."/>
            <person name="Del Mar Angel L."/>
            <person name="du Plessis D."/>
            <person name="Fuchs T."/>
            <person name="Gasser K."/>
            <person name="Kramer D."/>
            <person name="Li W."/>
            <person name="Munsamy K."/>
            <person name="Piso A."/>
            <person name="Price J.L."/>
            <person name="Sonnekus B."/>
            <person name="Thomas C."/>
            <person name="van der Nest A."/>
            <person name="van Dijk A."/>
            <person name="van Heerden A."/>
            <person name="van Vuuren N."/>
            <person name="Yilmaz N."/>
            <person name="Duong T.A."/>
            <person name="van der Merwe N.A."/>
            <person name="Wingfield M.J."/>
            <person name="Wingfield B.D."/>
        </authorList>
    </citation>
    <scope>NUCLEOTIDE SEQUENCE [LARGE SCALE GENOMIC DNA]</scope>
    <source>
        <strain evidence="1 2">CMW 18300</strain>
    </source>
</reference>
<gene>
    <name evidence="1" type="ORF">Daus18300_012440</name>
</gene>
<accession>A0ABR3W2R4</accession>
<organism evidence="1 2">
    <name type="scientific">Diaporthe australafricana</name>
    <dbReference type="NCBI Taxonomy" id="127596"/>
    <lineage>
        <taxon>Eukaryota</taxon>
        <taxon>Fungi</taxon>
        <taxon>Dikarya</taxon>
        <taxon>Ascomycota</taxon>
        <taxon>Pezizomycotina</taxon>
        <taxon>Sordariomycetes</taxon>
        <taxon>Sordariomycetidae</taxon>
        <taxon>Diaporthales</taxon>
        <taxon>Diaporthaceae</taxon>
        <taxon>Diaporthe</taxon>
    </lineage>
</organism>
<evidence type="ECO:0000313" key="1">
    <source>
        <dbReference type="EMBL" id="KAL1851755.1"/>
    </source>
</evidence>
<protein>
    <recommendedName>
        <fullName evidence="3">Ankyrin repeat protein</fullName>
    </recommendedName>
</protein>
<dbReference type="SMART" id="SM00248">
    <property type="entry name" value="ANK"/>
    <property type="match status" value="3"/>
</dbReference>
<dbReference type="SUPFAM" id="SSF48403">
    <property type="entry name" value="Ankyrin repeat"/>
    <property type="match status" value="1"/>
</dbReference>
<dbReference type="InterPro" id="IPR002110">
    <property type="entry name" value="Ankyrin_rpt"/>
</dbReference>
<evidence type="ECO:0008006" key="3">
    <source>
        <dbReference type="Google" id="ProtNLM"/>
    </source>
</evidence>
<dbReference type="EMBL" id="JAWRVE010000168">
    <property type="protein sequence ID" value="KAL1851755.1"/>
    <property type="molecule type" value="Genomic_DNA"/>
</dbReference>
<dbReference type="Proteomes" id="UP001583177">
    <property type="component" value="Unassembled WGS sequence"/>
</dbReference>
<evidence type="ECO:0000313" key="2">
    <source>
        <dbReference type="Proteomes" id="UP001583177"/>
    </source>
</evidence>
<proteinExistence type="predicted"/>